<name>A0A9P3LEH1_9APHY</name>
<feature type="compositionally biased region" description="Basic and acidic residues" evidence="1">
    <location>
        <begin position="860"/>
        <end position="916"/>
    </location>
</feature>
<feature type="compositionally biased region" description="Acidic residues" evidence="1">
    <location>
        <begin position="481"/>
        <end position="500"/>
    </location>
</feature>
<dbReference type="Proteomes" id="UP000703269">
    <property type="component" value="Unassembled WGS sequence"/>
</dbReference>
<feature type="compositionally biased region" description="Acidic residues" evidence="1">
    <location>
        <begin position="589"/>
        <end position="604"/>
    </location>
</feature>
<feature type="compositionally biased region" description="Low complexity" evidence="1">
    <location>
        <begin position="357"/>
        <end position="374"/>
    </location>
</feature>
<feature type="compositionally biased region" description="Low complexity" evidence="1">
    <location>
        <begin position="284"/>
        <end position="312"/>
    </location>
</feature>
<feature type="compositionally biased region" description="Basic and acidic residues" evidence="1">
    <location>
        <begin position="501"/>
        <end position="517"/>
    </location>
</feature>
<feature type="region of interest" description="Disordered" evidence="1">
    <location>
        <begin position="1"/>
        <end position="247"/>
    </location>
</feature>
<dbReference type="EMBL" id="BPQB01000025">
    <property type="protein sequence ID" value="GJE92245.1"/>
    <property type="molecule type" value="Genomic_DNA"/>
</dbReference>
<feature type="compositionally biased region" description="Acidic residues" evidence="1">
    <location>
        <begin position="418"/>
        <end position="431"/>
    </location>
</feature>
<reference evidence="2 3" key="1">
    <citation type="submission" date="2021-08" db="EMBL/GenBank/DDBJ databases">
        <title>Draft Genome Sequence of Phanerochaete sordida strain YK-624.</title>
        <authorList>
            <person name="Mori T."/>
            <person name="Dohra H."/>
            <person name="Suzuki T."/>
            <person name="Kawagishi H."/>
            <person name="Hirai H."/>
        </authorList>
    </citation>
    <scope>NUCLEOTIDE SEQUENCE [LARGE SCALE GENOMIC DNA]</scope>
    <source>
        <strain evidence="2 3">YK-624</strain>
    </source>
</reference>
<feature type="compositionally biased region" description="Polar residues" evidence="1">
    <location>
        <begin position="569"/>
        <end position="580"/>
    </location>
</feature>
<feature type="compositionally biased region" description="Low complexity" evidence="1">
    <location>
        <begin position="439"/>
        <end position="453"/>
    </location>
</feature>
<feature type="compositionally biased region" description="Acidic residues" evidence="1">
    <location>
        <begin position="641"/>
        <end position="661"/>
    </location>
</feature>
<feature type="compositionally biased region" description="Low complexity" evidence="1">
    <location>
        <begin position="51"/>
        <end position="64"/>
    </location>
</feature>
<feature type="region of interest" description="Disordered" evidence="1">
    <location>
        <begin position="267"/>
        <end position="453"/>
    </location>
</feature>
<keyword evidence="3" id="KW-1185">Reference proteome</keyword>
<sequence>MPDTPAEAPAPQKSSGPFVVDSTGPSRPASPAQTPAPQSAEKAKKKKKAEPAPSANPEASATEASSKKNKRRAGDVDDETDQPLAKKAKKKSQVDKSAPAAPTSPPAAPAASAEASAKGKKKKTKDSQATHGDQPEQVANGVAEAAPAPAKASQKKKLTSTDAAPVAAAVANGEVTEKPKKRKTKAQKAAEDAAAADATIGIEPAQGLKGESSKKAEGPAVPEPKAKASRKGKKEKEKPTQAEVAAVDDDIFAAISAVLGKTKANGVALPNHVDPAPAPKVPEPAKSTASAAPKKSAAKATSAARKAPAKSRLSTSWGPADLEDEAIPDGKQDETPAADPDDSSISVAISRAHERASAAVAKAPNAPASSSSVNGKAPGETSASHVSAAPEPTRRLSGVISAGSQFSEVPIQGHDEGSSDDSDEENDEQEVEAVAIPPLSASASRLNSASNSANLSEMDVEALLRGPLPRKSILSLLPSDSSEEDKSESEDEELASEAEEKEEKAYRRMSKRFEKRAPASSDEELVDDDEAAASGMEEPAATASPEVEESAAEDGDNSVESPAPVAVAESNSGLPLSSTADVKLVSEENASEDETQLELQDDVETTPLAPAAELKEEEYDVVPTSDPVEAAEVEKTTDEQPVADDFAEEVQPEEEDIEEPALEIPQSSQTVPESELAADDDADTAGLQQEEAPPAHTGSTPADSPGERPSQEDEEDPIEPSEDFDKQPSIEIEDPIEMDEEDVLEKATPPPVTPPKSGQTKRMRDRNGKLPSSNAPPASQPVRRSTRASSRQPEAPSKRAETAPPASVPEEEELSQQGTEVRRSSRKTTQEPSTEPAPPSPVPAAEPPVAKRRGRPPTKSAEEKAKIAADKEAEKKRKAEEREAEKQRKAAERKAAAEEKARLKAEKAAAAKEKKASAGKKSNAADEKAEEAEVDEAEPPSTQTTRPAASQPVRAPAKAPLSPAGISTAQWTALSQASSMHDADTISMVDELRSSSPSHGSEARSTAVQDEERDDADAEDHDVAHDSEDDTPTVKVPPRALTQPLFTPSDSQSQSQGQHATPQHSSQPAPGGSQPASQSPFKRPIPTFKPQFRRLSDIASQDMFSPRSPVSSVPLPSQRRQSSATVEDRRASMYGDLAHASDSSSDDDDDDEPISHIPKNRRAGVQKKEMFAE</sequence>
<evidence type="ECO:0000313" key="3">
    <source>
        <dbReference type="Proteomes" id="UP000703269"/>
    </source>
</evidence>
<feature type="compositionally biased region" description="Acidic residues" evidence="1">
    <location>
        <begin position="928"/>
        <end position="938"/>
    </location>
</feature>
<feature type="compositionally biased region" description="Acidic residues" evidence="1">
    <location>
        <begin position="731"/>
        <end position="743"/>
    </location>
</feature>
<feature type="compositionally biased region" description="Acidic residues" evidence="1">
    <location>
        <begin position="521"/>
        <end position="531"/>
    </location>
</feature>
<evidence type="ECO:0000256" key="1">
    <source>
        <dbReference type="SAM" id="MobiDB-lite"/>
    </source>
</evidence>
<feature type="compositionally biased region" description="Acidic residues" evidence="1">
    <location>
        <begin position="1009"/>
        <end position="1020"/>
    </location>
</feature>
<feature type="compositionally biased region" description="Acidic residues" evidence="1">
    <location>
        <begin position="712"/>
        <end position="722"/>
    </location>
</feature>
<feature type="compositionally biased region" description="Pro residues" evidence="1">
    <location>
        <begin position="835"/>
        <end position="846"/>
    </location>
</feature>
<feature type="compositionally biased region" description="Polar residues" evidence="1">
    <location>
        <begin position="1044"/>
        <end position="1080"/>
    </location>
</feature>
<protein>
    <submittedName>
        <fullName evidence="2">Uncharacterized protein</fullName>
    </submittedName>
</protein>
<gene>
    <name evidence="2" type="ORF">PsYK624_083980</name>
</gene>
<feature type="compositionally biased region" description="Polar residues" evidence="1">
    <location>
        <begin position="965"/>
        <end position="979"/>
    </location>
</feature>
<dbReference type="OrthoDB" id="2804768at2759"/>
<dbReference type="AlphaFoldDB" id="A0A9P3LEH1"/>
<feature type="compositionally biased region" description="Acidic residues" evidence="1">
    <location>
        <begin position="546"/>
        <end position="557"/>
    </location>
</feature>
<feature type="compositionally biased region" description="Low complexity" evidence="1">
    <location>
        <begin position="25"/>
        <end position="40"/>
    </location>
</feature>
<feature type="compositionally biased region" description="Low complexity" evidence="1">
    <location>
        <begin position="143"/>
        <end position="152"/>
    </location>
</feature>
<feature type="compositionally biased region" description="Polar residues" evidence="1">
    <location>
        <begin position="994"/>
        <end position="1006"/>
    </location>
</feature>
<evidence type="ECO:0000313" key="2">
    <source>
        <dbReference type="EMBL" id="GJE92245.1"/>
    </source>
</evidence>
<accession>A0A9P3LEH1</accession>
<organism evidence="2 3">
    <name type="scientific">Phanerochaete sordida</name>
    <dbReference type="NCBI Taxonomy" id="48140"/>
    <lineage>
        <taxon>Eukaryota</taxon>
        <taxon>Fungi</taxon>
        <taxon>Dikarya</taxon>
        <taxon>Basidiomycota</taxon>
        <taxon>Agaricomycotina</taxon>
        <taxon>Agaricomycetes</taxon>
        <taxon>Polyporales</taxon>
        <taxon>Phanerochaetaceae</taxon>
        <taxon>Phanerochaete</taxon>
    </lineage>
</organism>
<proteinExistence type="predicted"/>
<feature type="compositionally biased region" description="Low complexity" evidence="1">
    <location>
        <begin position="1105"/>
        <end position="1117"/>
    </location>
</feature>
<feature type="region of interest" description="Disordered" evidence="1">
    <location>
        <begin position="465"/>
        <end position="1173"/>
    </location>
</feature>
<comment type="caution">
    <text evidence="2">The sequence shown here is derived from an EMBL/GenBank/DDBJ whole genome shotgun (WGS) entry which is preliminary data.</text>
</comment>